<comment type="subcellular location">
    <subcellularLocation>
        <location evidence="1">Cell outer membrane</location>
    </subcellularLocation>
</comment>
<reference evidence="9" key="1">
    <citation type="submission" date="2020-02" db="EMBL/GenBank/DDBJ databases">
        <authorList>
            <person name="Meier V. D."/>
        </authorList>
    </citation>
    <scope>NUCLEOTIDE SEQUENCE</scope>
    <source>
        <strain evidence="9">AVDCRST_MAG96</strain>
    </source>
</reference>
<dbReference type="InterPro" id="IPR051906">
    <property type="entry name" value="TolC-like"/>
</dbReference>
<accession>A0A6J4SSJ5</accession>
<evidence type="ECO:0000256" key="2">
    <source>
        <dbReference type="ARBA" id="ARBA00007613"/>
    </source>
</evidence>
<evidence type="ECO:0000313" key="9">
    <source>
        <dbReference type="EMBL" id="CAA9504110.1"/>
    </source>
</evidence>
<keyword evidence="3" id="KW-0813">Transport</keyword>
<dbReference type="PANTHER" id="PTHR30026:SF20">
    <property type="entry name" value="OUTER MEMBRANE PROTEIN TOLC"/>
    <property type="match status" value="1"/>
</dbReference>
<protein>
    <submittedName>
        <fullName evidence="9">Multidrug efflux protein, outer membrane component</fullName>
    </submittedName>
</protein>
<dbReference type="Gene3D" id="1.20.1600.10">
    <property type="entry name" value="Outer membrane efflux proteins (OEP)"/>
    <property type="match status" value="1"/>
</dbReference>
<proteinExistence type="inferred from homology"/>
<evidence type="ECO:0000256" key="3">
    <source>
        <dbReference type="ARBA" id="ARBA00022448"/>
    </source>
</evidence>
<evidence type="ECO:0000256" key="8">
    <source>
        <dbReference type="SAM" id="SignalP"/>
    </source>
</evidence>
<comment type="similarity">
    <text evidence="2">Belongs to the outer membrane factor (OMF) (TC 1.B.17) family.</text>
</comment>
<dbReference type="GO" id="GO:1990281">
    <property type="term" value="C:efflux pump complex"/>
    <property type="evidence" value="ECO:0007669"/>
    <property type="project" value="TreeGrafter"/>
</dbReference>
<dbReference type="SUPFAM" id="SSF56954">
    <property type="entry name" value="Outer membrane efflux proteins (OEP)"/>
    <property type="match status" value="1"/>
</dbReference>
<dbReference type="EMBL" id="CADCVN010000823">
    <property type="protein sequence ID" value="CAA9504110.1"/>
    <property type="molecule type" value="Genomic_DNA"/>
</dbReference>
<keyword evidence="6" id="KW-0472">Membrane</keyword>
<evidence type="ECO:0000256" key="4">
    <source>
        <dbReference type="ARBA" id="ARBA00022452"/>
    </source>
</evidence>
<keyword evidence="8" id="KW-0732">Signal</keyword>
<dbReference type="PANTHER" id="PTHR30026">
    <property type="entry name" value="OUTER MEMBRANE PROTEIN TOLC"/>
    <property type="match status" value="1"/>
</dbReference>
<feature type="chain" id="PRO_5026920870" evidence="8">
    <location>
        <begin position="19"/>
        <end position="457"/>
    </location>
</feature>
<dbReference type="InterPro" id="IPR003423">
    <property type="entry name" value="OMP_efflux"/>
</dbReference>
<name>A0A6J4SSJ5_9BACT</name>
<organism evidence="9">
    <name type="scientific">uncultured Segetibacter sp</name>
    <dbReference type="NCBI Taxonomy" id="481133"/>
    <lineage>
        <taxon>Bacteria</taxon>
        <taxon>Pseudomonadati</taxon>
        <taxon>Bacteroidota</taxon>
        <taxon>Chitinophagia</taxon>
        <taxon>Chitinophagales</taxon>
        <taxon>Chitinophagaceae</taxon>
        <taxon>Segetibacter</taxon>
        <taxon>environmental samples</taxon>
    </lineage>
</organism>
<keyword evidence="5" id="KW-0812">Transmembrane</keyword>
<evidence type="ECO:0000256" key="5">
    <source>
        <dbReference type="ARBA" id="ARBA00022692"/>
    </source>
</evidence>
<dbReference type="GO" id="GO:0015562">
    <property type="term" value="F:efflux transmembrane transporter activity"/>
    <property type="evidence" value="ECO:0007669"/>
    <property type="project" value="InterPro"/>
</dbReference>
<dbReference type="AlphaFoldDB" id="A0A6J4SSJ5"/>
<evidence type="ECO:0000256" key="7">
    <source>
        <dbReference type="ARBA" id="ARBA00023237"/>
    </source>
</evidence>
<dbReference type="GO" id="GO:0015288">
    <property type="term" value="F:porin activity"/>
    <property type="evidence" value="ECO:0007669"/>
    <property type="project" value="TreeGrafter"/>
</dbReference>
<keyword evidence="4" id="KW-1134">Transmembrane beta strand</keyword>
<evidence type="ECO:0000256" key="1">
    <source>
        <dbReference type="ARBA" id="ARBA00004442"/>
    </source>
</evidence>
<dbReference type="Pfam" id="PF02321">
    <property type="entry name" value="OEP"/>
    <property type="match status" value="1"/>
</dbReference>
<keyword evidence="7" id="KW-0998">Cell outer membrane</keyword>
<gene>
    <name evidence="9" type="ORF">AVDCRST_MAG96-2136</name>
</gene>
<sequence>MKPLIIVTFLLLASLCKAQEKIFSEEEFTAVLKKYHPVARQAELDVKIAQAELLSTRGAFDPVLKMDNARKEFNGINYYDDRVAEIKIPTWYGIDLHAGKENITGSRINPEQTKGSLTFIGFSVPLVQNLLMDKRRAALKQAKIFRELSEAERRIVLNNLILEGLKAYWDWWEQFQINGLMQAALENAEKRFKMVKTAHHLGDRPAIDTLEALTQVQSFLVKQNESYTALIKTQLELSTFLWAENQLQYDLPNDVAPHQFTINEFFTMDALIKSTQLHPELVQYQFKLKGLEINRKLKFQSLLPQFNLKYNQTGYSIGKTVNSPWFENNYRFGISFSMPLRLSEGRGEYQKARFKIDQARLEQVNKQVQLYNKVRQYYTEWQQTHKQLSVQNALAANIAALQRGEETKFFNGESSLFLINARELKTFEARQKSIELTAKNRKALISLKWSAGILDNY</sequence>
<evidence type="ECO:0000256" key="6">
    <source>
        <dbReference type="ARBA" id="ARBA00023136"/>
    </source>
</evidence>
<feature type="signal peptide" evidence="8">
    <location>
        <begin position="1"/>
        <end position="18"/>
    </location>
</feature>
<dbReference type="GO" id="GO:0009279">
    <property type="term" value="C:cell outer membrane"/>
    <property type="evidence" value="ECO:0007669"/>
    <property type="project" value="UniProtKB-SubCell"/>
</dbReference>